<sequence length="80" mass="9752">MQNHPGFPIEGDASECRFWTFRPMMDINEGMMDIFLTMIDKFSSMLDIFLFMMDNNFQMLNKFLFMMDSVRRCWTIFYKC</sequence>
<reference evidence="1 2" key="1">
    <citation type="submission" date="2018-03" db="EMBL/GenBank/DDBJ databases">
        <authorList>
            <person name="Keele B.F."/>
        </authorList>
    </citation>
    <scope>NUCLEOTIDE SEQUENCE [LARGE SCALE GENOMIC DNA]</scope>
    <source>
        <strain evidence="1">ZCTH4_d</strain>
    </source>
</reference>
<protein>
    <submittedName>
        <fullName evidence="1">Uncharacterized protein</fullName>
    </submittedName>
</protein>
<gene>
    <name evidence="1" type="ORF">C6P37_14260</name>
</gene>
<organism evidence="1 2">
    <name type="scientific">Caldibacillus debilis</name>
    <dbReference type="NCBI Taxonomy" id="301148"/>
    <lineage>
        <taxon>Bacteria</taxon>
        <taxon>Bacillati</taxon>
        <taxon>Bacillota</taxon>
        <taxon>Bacilli</taxon>
        <taxon>Bacillales</taxon>
        <taxon>Bacillaceae</taxon>
        <taxon>Caldibacillus</taxon>
    </lineage>
</organism>
<comment type="caution">
    <text evidence="1">The sequence shown here is derived from an EMBL/GenBank/DDBJ whole genome shotgun (WGS) entry which is preliminary data.</text>
</comment>
<proteinExistence type="predicted"/>
<evidence type="ECO:0000313" key="2">
    <source>
        <dbReference type="Proteomes" id="UP000257014"/>
    </source>
</evidence>
<dbReference type="Proteomes" id="UP000257014">
    <property type="component" value="Unassembled WGS sequence"/>
</dbReference>
<evidence type="ECO:0000313" key="1">
    <source>
        <dbReference type="EMBL" id="REJ25902.1"/>
    </source>
</evidence>
<accession>A0A3E0JZT3</accession>
<name>A0A3E0JZT3_9BACI</name>
<dbReference type="AlphaFoldDB" id="A0A3E0JZT3"/>
<dbReference type="EMBL" id="QEWE01000029">
    <property type="protein sequence ID" value="REJ25902.1"/>
    <property type="molecule type" value="Genomic_DNA"/>
</dbReference>